<dbReference type="Proteomes" id="UP000594042">
    <property type="component" value="Chromosome"/>
</dbReference>
<feature type="transmembrane region" description="Helical" evidence="7">
    <location>
        <begin position="369"/>
        <end position="388"/>
    </location>
</feature>
<evidence type="ECO:0000256" key="6">
    <source>
        <dbReference type="ARBA" id="ARBA00023136"/>
    </source>
</evidence>
<evidence type="ECO:0000256" key="7">
    <source>
        <dbReference type="SAM" id="Phobius"/>
    </source>
</evidence>
<keyword evidence="3" id="KW-1003">Cell membrane</keyword>
<feature type="transmembrane region" description="Helical" evidence="7">
    <location>
        <begin position="162"/>
        <end position="179"/>
    </location>
</feature>
<dbReference type="InterPro" id="IPR051605">
    <property type="entry name" value="CstA"/>
</dbReference>
<comment type="subcellular location">
    <subcellularLocation>
        <location evidence="1">Cell membrane</location>
        <topology evidence="1">Multi-pass membrane protein</topology>
    </subcellularLocation>
</comment>
<feature type="transmembrane region" description="Helical" evidence="7">
    <location>
        <begin position="53"/>
        <end position="74"/>
    </location>
</feature>
<feature type="transmembrane region" description="Helical" evidence="7">
    <location>
        <begin position="268"/>
        <end position="291"/>
    </location>
</feature>
<feature type="domain" description="CstA N-terminal" evidence="8">
    <location>
        <begin position="3"/>
        <end position="144"/>
    </location>
</feature>
<dbReference type="PANTHER" id="PTHR30252:SF4">
    <property type="entry name" value="CARBON STARVATION"/>
    <property type="match status" value="1"/>
</dbReference>
<feature type="domain" description="CstA N-terminal" evidence="8">
    <location>
        <begin position="157"/>
        <end position="290"/>
    </location>
</feature>
<feature type="transmembrane region" description="Helical" evidence="7">
    <location>
        <begin position="227"/>
        <end position="247"/>
    </location>
</feature>
<evidence type="ECO:0000256" key="1">
    <source>
        <dbReference type="ARBA" id="ARBA00004651"/>
    </source>
</evidence>
<feature type="transmembrane region" description="Helical" evidence="7">
    <location>
        <begin position="186"/>
        <end position="207"/>
    </location>
</feature>
<evidence type="ECO:0000256" key="3">
    <source>
        <dbReference type="ARBA" id="ARBA00022475"/>
    </source>
</evidence>
<evidence type="ECO:0000313" key="9">
    <source>
        <dbReference type="EMBL" id="BCI61831.1"/>
    </source>
</evidence>
<dbReference type="EMBL" id="AP023322">
    <property type="protein sequence ID" value="BCI61831.1"/>
    <property type="molecule type" value="Genomic_DNA"/>
</dbReference>
<keyword evidence="5 7" id="KW-1133">Transmembrane helix</keyword>
<comment type="similarity">
    <text evidence="2">Belongs to the peptide transporter carbon starvation (CstA) (TC 2.A.114) family.</text>
</comment>
<evidence type="ECO:0000259" key="8">
    <source>
        <dbReference type="Pfam" id="PF02554"/>
    </source>
</evidence>
<feature type="transmembrane region" description="Helical" evidence="7">
    <location>
        <begin position="126"/>
        <end position="147"/>
    </location>
</feature>
<dbReference type="PANTHER" id="PTHR30252">
    <property type="entry name" value="INNER MEMBRANE PEPTIDE TRANSPORTER"/>
    <property type="match status" value="1"/>
</dbReference>
<evidence type="ECO:0000256" key="5">
    <source>
        <dbReference type="ARBA" id="ARBA00022989"/>
    </source>
</evidence>
<dbReference type="GO" id="GO:0005886">
    <property type="term" value="C:plasma membrane"/>
    <property type="evidence" value="ECO:0007669"/>
    <property type="project" value="UniProtKB-SubCell"/>
</dbReference>
<organism evidence="9 10">
    <name type="scientific">Coprobacter secundus subsp. similis</name>
    <dbReference type="NCBI Taxonomy" id="2751153"/>
    <lineage>
        <taxon>Bacteria</taxon>
        <taxon>Pseudomonadati</taxon>
        <taxon>Bacteroidota</taxon>
        <taxon>Bacteroidia</taxon>
        <taxon>Bacteroidales</taxon>
        <taxon>Barnesiellaceae</taxon>
        <taxon>Coprobacter</taxon>
    </lineage>
</organism>
<feature type="transmembrane region" description="Helical" evidence="7">
    <location>
        <begin position="400"/>
        <end position="420"/>
    </location>
</feature>
<keyword evidence="6 7" id="KW-0472">Membrane</keyword>
<evidence type="ECO:0000256" key="4">
    <source>
        <dbReference type="ARBA" id="ARBA00022692"/>
    </source>
</evidence>
<dbReference type="InterPro" id="IPR003706">
    <property type="entry name" value="CstA_N"/>
</dbReference>
<protein>
    <recommendedName>
        <fullName evidence="8">CstA N-terminal domain-containing protein</fullName>
    </recommendedName>
</protein>
<feature type="domain" description="CstA N-terminal" evidence="8">
    <location>
        <begin position="310"/>
        <end position="442"/>
    </location>
</feature>
<feature type="transmembrane region" description="Helical" evidence="7">
    <location>
        <begin position="457"/>
        <end position="476"/>
    </location>
</feature>
<dbReference type="Pfam" id="PF02554">
    <property type="entry name" value="CstA"/>
    <property type="match status" value="3"/>
</dbReference>
<dbReference type="GO" id="GO:0009267">
    <property type="term" value="P:cellular response to starvation"/>
    <property type="evidence" value="ECO:0007669"/>
    <property type="project" value="InterPro"/>
</dbReference>
<keyword evidence="4 7" id="KW-0812">Transmembrane</keyword>
<evidence type="ECO:0000313" key="10">
    <source>
        <dbReference type="Proteomes" id="UP000594042"/>
    </source>
</evidence>
<accession>A0A7G1HTI0</accession>
<dbReference type="RefSeq" id="WP_021930411.1">
    <property type="nucleotide sequence ID" value="NZ_AP023322.1"/>
</dbReference>
<evidence type="ECO:0000256" key="2">
    <source>
        <dbReference type="ARBA" id="ARBA00007755"/>
    </source>
</evidence>
<feature type="transmembrane region" description="Helical" evidence="7">
    <location>
        <begin position="323"/>
        <end position="348"/>
    </location>
</feature>
<reference evidence="10" key="1">
    <citation type="submission" date="2020-07" db="EMBL/GenBank/DDBJ databases">
        <title>Complete genome sequencing of Coprobacter sp. strain 2CBH44.</title>
        <authorList>
            <person name="Sakamoto M."/>
            <person name="Murakami T."/>
            <person name="Mori H."/>
        </authorList>
    </citation>
    <scope>NUCLEOTIDE SEQUENCE [LARGE SCALE GENOMIC DNA]</scope>
    <source>
        <strain evidence="10">2CBH44</strain>
    </source>
</reference>
<feature type="transmembrane region" description="Helical" evidence="7">
    <location>
        <begin position="427"/>
        <end position="445"/>
    </location>
</feature>
<keyword evidence="10" id="KW-1185">Reference proteome</keyword>
<dbReference type="AlphaFoldDB" id="A0A7G1HTI0"/>
<proteinExistence type="inferred from homology"/>
<sequence>MITFCIALLVLIGGYFTYGKFVEKIFGVDPNRQTPAVANPDGVDFVPLPRWKIFMIQFLNIAGLGPIFGAIMGARFGTSSFLWIVFGTIFAGAVHDYLSGMISVRHNGESLPETIGRYLGLTTKQIMRGFTVILMILVGAVFVAGPAELLAMLTPKHLDTTFWIYVIFIYYIVATLFPIDKIIGRIYPFFAATLLFMAVGILCVLLIKFPGIPEITDGLQNMHPNAATSPIFPMLFISIACGAISGFHATQSPLMARCMTNEKQGRSIFYGSMVTEGIVALIWAAAATYFFSPEGQQEFGVIGHEAEVNGSAAIIVQKISEGWLGVVGGVLAILGVVAAPITSGDTAFRSARLIIADFMHYEQKSIAKRLTICVPLFVVAIAILVYSLADKDGFEMIWRYFAWCNQTLAVFTLWAVTVYLTQKRKQYWVTLVPALFMTSVVVTYICYDPVGMSLPYPVAWGIGVAATVFSGVWFFVKLPKLRAATGLLSKE</sequence>
<name>A0A7G1HTI0_9BACT</name>
<gene>
    <name evidence="9" type="ORF">Cop2CBH44_01840</name>
</gene>
<dbReference type="KEGG" id="copr:Cop2CBH44_01840"/>